<reference evidence="3 4" key="1">
    <citation type="submission" date="2023-09" db="EMBL/GenBank/DDBJ databases">
        <title>Aquirufa genomes.</title>
        <authorList>
            <person name="Pitt A."/>
        </authorList>
    </citation>
    <scope>NUCLEOTIDE SEQUENCE [LARGE SCALE GENOMIC DNA]</scope>
    <source>
        <strain evidence="3 4">LEOWEIH-7C</strain>
    </source>
</reference>
<keyword evidence="1" id="KW-1133">Transmembrane helix</keyword>
<keyword evidence="4" id="KW-1185">Reference proteome</keyword>
<keyword evidence="1" id="KW-0472">Membrane</keyword>
<keyword evidence="1" id="KW-0812">Transmembrane</keyword>
<organism evidence="3 4">
    <name type="scientific">Aquirufa regiilacus</name>
    <dbReference type="NCBI Taxonomy" id="3024868"/>
    <lineage>
        <taxon>Bacteria</taxon>
        <taxon>Pseudomonadati</taxon>
        <taxon>Bacteroidota</taxon>
        <taxon>Cytophagia</taxon>
        <taxon>Cytophagales</taxon>
        <taxon>Flectobacillaceae</taxon>
        <taxon>Aquirufa</taxon>
    </lineage>
</organism>
<accession>A0ABU3TQB1</accession>
<evidence type="ECO:0000313" key="4">
    <source>
        <dbReference type="Proteomes" id="UP001249959"/>
    </source>
</evidence>
<feature type="transmembrane region" description="Helical" evidence="1">
    <location>
        <begin position="6"/>
        <end position="27"/>
    </location>
</feature>
<name>A0ABU3TQB1_9BACT</name>
<dbReference type="Pfam" id="PF14358">
    <property type="entry name" value="DUF4405"/>
    <property type="match status" value="1"/>
</dbReference>
<proteinExistence type="predicted"/>
<feature type="domain" description="Flavinylation-associated cytochrome" evidence="2">
    <location>
        <begin position="6"/>
        <end position="57"/>
    </location>
</feature>
<sequence length="231" mass="25146">MKNKNLISLTVALAFVLLALTGILLFVKQKAHFIEMTHTIFGLLFIGFAIFHILNNWDSIKAYSKDRKSGSIKKELVVASLITGIILVLSVTEVLEPVAEFGRIFASGAKRPQTVNFAEKKTLDSTKGHAVVLLLQKGKEVSMAGVTVEVADTTGKVLETLLAADKEMKGPPANLLLQTKIASAAPFDLIITFTHEGKSNKVSRRVQSMNAGVLGLEKEDGLIERAYLEIQ</sequence>
<dbReference type="Proteomes" id="UP001249959">
    <property type="component" value="Unassembled WGS sequence"/>
</dbReference>
<evidence type="ECO:0000259" key="2">
    <source>
        <dbReference type="Pfam" id="PF14358"/>
    </source>
</evidence>
<evidence type="ECO:0000256" key="1">
    <source>
        <dbReference type="SAM" id="Phobius"/>
    </source>
</evidence>
<dbReference type="RefSeq" id="WP_316070281.1">
    <property type="nucleotide sequence ID" value="NZ_JAVNWW010000001.1"/>
</dbReference>
<dbReference type="EMBL" id="JAVNWW010000001">
    <property type="protein sequence ID" value="MDU0808048.1"/>
    <property type="molecule type" value="Genomic_DNA"/>
</dbReference>
<comment type="caution">
    <text evidence="3">The sequence shown here is derived from an EMBL/GenBank/DDBJ whole genome shotgun (WGS) entry which is preliminary data.</text>
</comment>
<evidence type="ECO:0000313" key="3">
    <source>
        <dbReference type="EMBL" id="MDU0808048.1"/>
    </source>
</evidence>
<protein>
    <submittedName>
        <fullName evidence="3">DUF4405 domain-containing protein</fullName>
    </submittedName>
</protein>
<feature type="transmembrane region" description="Helical" evidence="1">
    <location>
        <begin position="77"/>
        <end position="95"/>
    </location>
</feature>
<feature type="transmembrane region" description="Helical" evidence="1">
    <location>
        <begin position="39"/>
        <end position="57"/>
    </location>
</feature>
<gene>
    <name evidence="3" type="ORF">PQG45_03245</name>
</gene>
<dbReference type="InterPro" id="IPR025517">
    <property type="entry name" value="DUF4405"/>
</dbReference>